<comment type="caution">
    <text evidence="6">The sequence shown here is derived from an EMBL/GenBank/DDBJ whole genome shotgun (WGS) entry which is preliminary data.</text>
</comment>
<dbReference type="InterPro" id="IPR037061">
    <property type="entry name" value="Lytic_TGlycoase_superhlx_L_sf"/>
</dbReference>
<dbReference type="Pfam" id="PF01464">
    <property type="entry name" value="SLT"/>
    <property type="match status" value="1"/>
</dbReference>
<dbReference type="InterPro" id="IPR008939">
    <property type="entry name" value="Lytic_TGlycosylase_superhlx_U"/>
</dbReference>
<dbReference type="GO" id="GO:0004553">
    <property type="term" value="F:hydrolase activity, hydrolyzing O-glycosyl compounds"/>
    <property type="evidence" value="ECO:0007669"/>
    <property type="project" value="InterPro"/>
</dbReference>
<sequence>MKIKFKYLIFILLIITASSYADTIDQQRHNYQIAKNACSKNNINVLYKVLPKLKNYPLYPDIQYEIEVQKINNDIDISSTAISINAFIEKYQNLPLANLISNQFISYLAKKKQWKTLVDFSSKPPYQIRSLCNWYYARAFVKNEPVNFNTLVNKLINRFNIPSDCNKLFFIADKNIKPSSINVVNTIEFIRLAMQAHNDNLVNFLIKILPADYKNTADWILALKKQPLSITDFIKKVKPSPFTLQAIKYSLFHLSHKNFELARTTIPIILNLYKMQSSDIQSLKEIVASDMMHENISFAQEKWRDKVIMHSKSISLIERRIRLSLMRNDMNGLKKLIFHLPARAKEKDEWQYWLSYIFYRQGDKKKGDNILHKLMQKNGFYSLVAAQKLGLIYPFRQDHAPAPDSSIPKLKEINRIRELIYWKKYNLAKIEWQHLIANKSIRKKKMLARYANEQHWWHLSVHTTIDAKIWHNIKERFPLAWHNMYKKYTDNKNIPKNYAMAVARQESGWNPVAHSLMNAMGLMQLEPSAIKQTIKVYKIKRLFDFKSILDPEINIWIGTSYLEYIFKHLGNNRVLTSAAYNAGLTTMNSWRHRSAGKLNVIAFIEAIPFKETRQYVKNVLLYNAYYNYLTGTPRNILTLNEWRDHY</sequence>
<dbReference type="CDD" id="cd13401">
    <property type="entry name" value="Slt70-like"/>
    <property type="match status" value="1"/>
</dbReference>
<dbReference type="GO" id="GO:0042597">
    <property type="term" value="C:periplasmic space"/>
    <property type="evidence" value="ECO:0007669"/>
    <property type="project" value="InterPro"/>
</dbReference>
<dbReference type="InterPro" id="IPR023346">
    <property type="entry name" value="Lysozyme-like_dom_sf"/>
</dbReference>
<evidence type="ECO:0000313" key="6">
    <source>
        <dbReference type="EMBL" id="PPI87268.1"/>
    </source>
</evidence>
<evidence type="ECO:0000259" key="4">
    <source>
        <dbReference type="Pfam" id="PF01464"/>
    </source>
</evidence>
<name>A0A2P5SY60_9GAMM</name>
<dbReference type="SUPFAM" id="SSF48435">
    <property type="entry name" value="Bacterial muramidases"/>
    <property type="match status" value="1"/>
</dbReference>
<dbReference type="SUPFAM" id="SSF53955">
    <property type="entry name" value="Lysozyme-like"/>
    <property type="match status" value="1"/>
</dbReference>
<dbReference type="AlphaFoldDB" id="A0A2P5SY60"/>
<dbReference type="Gene3D" id="1.25.20.10">
    <property type="entry name" value="Bacterial muramidases"/>
    <property type="match status" value="1"/>
</dbReference>
<gene>
    <name evidence="6" type="ORF">CRV11_01920</name>
</gene>
<dbReference type="InterPro" id="IPR008258">
    <property type="entry name" value="Transglycosylase_SLT_dom_1"/>
</dbReference>
<dbReference type="Pfam" id="PF14718">
    <property type="entry name" value="SLT_L"/>
    <property type="match status" value="1"/>
</dbReference>
<evidence type="ECO:0000256" key="1">
    <source>
        <dbReference type="ARBA" id="ARBA00007734"/>
    </source>
</evidence>
<dbReference type="PANTHER" id="PTHR37423">
    <property type="entry name" value="SOLUBLE LYTIC MUREIN TRANSGLYCOSYLASE-RELATED"/>
    <property type="match status" value="1"/>
</dbReference>
<dbReference type="PANTHER" id="PTHR37423:SF5">
    <property type="entry name" value="SOLUBLE LYTIC MUREIN TRANSGLYCOSYLASE"/>
    <property type="match status" value="1"/>
</dbReference>
<evidence type="ECO:0000256" key="3">
    <source>
        <dbReference type="SAM" id="SignalP"/>
    </source>
</evidence>
<dbReference type="OrthoDB" id="92254at2"/>
<proteinExistence type="inferred from homology"/>
<dbReference type="RefSeq" id="WP_136131674.1">
    <property type="nucleotide sequence ID" value="NZ_PDKS01000002.1"/>
</dbReference>
<evidence type="ECO:0000313" key="7">
    <source>
        <dbReference type="Proteomes" id="UP000296034"/>
    </source>
</evidence>
<feature type="chain" id="PRO_5015195389" evidence="3">
    <location>
        <begin position="22"/>
        <end position="646"/>
    </location>
</feature>
<dbReference type="InterPro" id="IPR012289">
    <property type="entry name" value="Lytic_TGlycosylase_superhlx_L"/>
</dbReference>
<reference evidence="6 7" key="1">
    <citation type="journal article" date="2018" name="Genome Biol. Evol.">
        <title>Cladogenesis and Genomic Streamlining in Extracellular Endosymbionts of Tropical Stink Bugs.</title>
        <authorList>
            <person name="Otero-Bravo A."/>
            <person name="Goffredi S."/>
            <person name="Sabree Z.L."/>
        </authorList>
    </citation>
    <scope>NUCLEOTIDE SEQUENCE [LARGE SCALE GENOMIC DNA]</scope>
    <source>
        <strain evidence="6 7">SoET</strain>
    </source>
</reference>
<dbReference type="Gene3D" id="1.10.530.10">
    <property type="match status" value="1"/>
</dbReference>
<protein>
    <submittedName>
        <fullName evidence="6">Murein transglycosylase</fullName>
    </submittedName>
</protein>
<accession>A0A2P5SY60</accession>
<feature type="signal peptide" evidence="3">
    <location>
        <begin position="1"/>
        <end position="21"/>
    </location>
</feature>
<dbReference type="Gene3D" id="1.10.1240.20">
    <property type="entry name" value="Lytic transglycosylase, superhelical linker domain"/>
    <property type="match status" value="1"/>
</dbReference>
<evidence type="ECO:0000256" key="2">
    <source>
        <dbReference type="ARBA" id="ARBA00022729"/>
    </source>
</evidence>
<feature type="domain" description="Transglycosylase SLT" evidence="4">
    <location>
        <begin position="485"/>
        <end position="595"/>
    </location>
</feature>
<dbReference type="NCBIfam" id="NF008631">
    <property type="entry name" value="PRK11619.1"/>
    <property type="match status" value="1"/>
</dbReference>
<evidence type="ECO:0000259" key="5">
    <source>
        <dbReference type="Pfam" id="PF14718"/>
    </source>
</evidence>
<keyword evidence="2 3" id="KW-0732">Signal</keyword>
<organism evidence="6 7">
    <name type="scientific">Candidatus Pantoea edessiphila</name>
    <dbReference type="NCBI Taxonomy" id="2044610"/>
    <lineage>
        <taxon>Bacteria</taxon>
        <taxon>Pseudomonadati</taxon>
        <taxon>Pseudomonadota</taxon>
        <taxon>Gammaproteobacteria</taxon>
        <taxon>Enterobacterales</taxon>
        <taxon>Erwiniaceae</taxon>
        <taxon>Pantoea</taxon>
    </lineage>
</organism>
<dbReference type="Proteomes" id="UP000296034">
    <property type="component" value="Unassembled WGS sequence"/>
</dbReference>
<comment type="similarity">
    <text evidence="1">Belongs to the transglycosylase Slt family.</text>
</comment>
<feature type="domain" description="Lytic transglycosylase superhelical linker" evidence="5">
    <location>
        <begin position="407"/>
        <end position="472"/>
    </location>
</feature>
<dbReference type="EMBL" id="PDKS01000002">
    <property type="protein sequence ID" value="PPI87268.1"/>
    <property type="molecule type" value="Genomic_DNA"/>
</dbReference>